<evidence type="ECO:0000313" key="5">
    <source>
        <dbReference type="Proteomes" id="UP000028700"/>
    </source>
</evidence>
<evidence type="ECO:0000256" key="1">
    <source>
        <dbReference type="ARBA" id="ARBA00008791"/>
    </source>
</evidence>
<keyword evidence="5" id="KW-1185">Reference proteome</keyword>
<dbReference type="PRINTS" id="PR01438">
    <property type="entry name" value="UNVRSLSTRESS"/>
</dbReference>
<dbReference type="CDD" id="cd00293">
    <property type="entry name" value="USP-like"/>
    <property type="match status" value="1"/>
</dbReference>
<evidence type="ECO:0000313" key="4">
    <source>
        <dbReference type="EMBL" id="GAK47148.1"/>
    </source>
</evidence>
<evidence type="ECO:0000256" key="2">
    <source>
        <dbReference type="PIRNR" id="PIRNR006276"/>
    </source>
</evidence>
<organism evidence="4 5">
    <name type="scientific">Secundilactobacillus oryzae JCM 18671</name>
    <dbReference type="NCBI Taxonomy" id="1291743"/>
    <lineage>
        <taxon>Bacteria</taxon>
        <taxon>Bacillati</taxon>
        <taxon>Bacillota</taxon>
        <taxon>Bacilli</taxon>
        <taxon>Lactobacillales</taxon>
        <taxon>Lactobacillaceae</taxon>
        <taxon>Secundilactobacillus</taxon>
    </lineage>
</organism>
<accession>A0A081BGI0</accession>
<dbReference type="GO" id="GO:0005737">
    <property type="term" value="C:cytoplasm"/>
    <property type="evidence" value="ECO:0007669"/>
    <property type="project" value="UniProtKB-SubCell"/>
</dbReference>
<dbReference type="EMBL" id="BBJM01000002">
    <property type="protein sequence ID" value="GAK47148.1"/>
    <property type="molecule type" value="Genomic_DNA"/>
</dbReference>
<dbReference type="InterPro" id="IPR006016">
    <property type="entry name" value="UspA"/>
</dbReference>
<dbReference type="PANTHER" id="PTHR46268">
    <property type="entry name" value="STRESS RESPONSE PROTEIN NHAX"/>
    <property type="match status" value="1"/>
</dbReference>
<comment type="subcellular location">
    <subcellularLocation>
        <location evidence="2">Cytoplasm</location>
    </subcellularLocation>
</comment>
<dbReference type="AlphaFoldDB" id="A0A081BGI0"/>
<dbReference type="SUPFAM" id="SSF52402">
    <property type="entry name" value="Adenine nucleotide alpha hydrolases-like"/>
    <property type="match status" value="1"/>
</dbReference>
<dbReference type="InterPro" id="IPR006015">
    <property type="entry name" value="Universal_stress_UspA"/>
</dbReference>
<comment type="similarity">
    <text evidence="1 2">Belongs to the universal stress protein A family.</text>
</comment>
<dbReference type="eggNOG" id="COG0589">
    <property type="taxonomic scope" value="Bacteria"/>
</dbReference>
<dbReference type="InterPro" id="IPR014729">
    <property type="entry name" value="Rossmann-like_a/b/a_fold"/>
</dbReference>
<keyword evidence="2" id="KW-0963">Cytoplasm</keyword>
<sequence length="155" mass="16976">MKRYNKILVGMDGSTQSELALDQAIDLAQRHDASILLVTVQNDTQFGPVMAGGAGMSAPIMAEEKHRIDDRVKELMRGYVQRVIAAGVPVDSKLYYGNSKTELAKEIPEKENIDLIVMGSTGLNRLERVLIGSNTTYVVANAKCDVLVVRDPDDN</sequence>
<protein>
    <recommendedName>
        <fullName evidence="2">Universal stress protein</fullName>
    </recommendedName>
</protein>
<dbReference type="RefSeq" id="WP_034526057.1">
    <property type="nucleotide sequence ID" value="NZ_BBAZ01000012.1"/>
</dbReference>
<proteinExistence type="inferred from homology"/>
<evidence type="ECO:0000259" key="3">
    <source>
        <dbReference type="Pfam" id="PF00582"/>
    </source>
</evidence>
<name>A0A081BGI0_9LACO</name>
<feature type="domain" description="UspA" evidence="3">
    <location>
        <begin position="4"/>
        <end position="150"/>
    </location>
</feature>
<dbReference type="OrthoDB" id="2321605at2"/>
<comment type="caution">
    <text evidence="4">The sequence shown here is derived from an EMBL/GenBank/DDBJ whole genome shotgun (WGS) entry which is preliminary data.</text>
</comment>
<dbReference type="Gene3D" id="3.40.50.620">
    <property type="entry name" value="HUPs"/>
    <property type="match status" value="1"/>
</dbReference>
<gene>
    <name evidence="4" type="ORF">LOSG293_020860</name>
</gene>
<dbReference type="Pfam" id="PF00582">
    <property type="entry name" value="Usp"/>
    <property type="match status" value="1"/>
</dbReference>
<dbReference type="PIRSF" id="PIRSF006276">
    <property type="entry name" value="UspA"/>
    <property type="match status" value="1"/>
</dbReference>
<dbReference type="PANTHER" id="PTHR46268:SF6">
    <property type="entry name" value="UNIVERSAL STRESS PROTEIN UP12"/>
    <property type="match status" value="1"/>
</dbReference>
<reference evidence="4" key="1">
    <citation type="journal article" date="2014" name="Genome Announc.">
        <title>Draft Genome Sequence of Lactobacillus oryzae Strain SG293T.</title>
        <authorList>
            <person name="Tanizawa Y."/>
            <person name="Fujisawa T."/>
            <person name="Mochizuki T."/>
            <person name="Kaminuma E."/>
            <person name="Nakamura Y."/>
            <person name="Tohno M."/>
        </authorList>
    </citation>
    <scope>NUCLEOTIDE SEQUENCE [LARGE SCALE GENOMIC DNA]</scope>
    <source>
        <strain evidence="4">SG293</strain>
    </source>
</reference>
<dbReference type="Proteomes" id="UP000028700">
    <property type="component" value="Unassembled WGS sequence"/>
</dbReference>